<organism evidence="1 2">
    <name type="scientific">Clostridium oryzae</name>
    <dbReference type="NCBI Taxonomy" id="1450648"/>
    <lineage>
        <taxon>Bacteria</taxon>
        <taxon>Bacillati</taxon>
        <taxon>Bacillota</taxon>
        <taxon>Clostridia</taxon>
        <taxon>Eubacteriales</taxon>
        <taxon>Clostridiaceae</taxon>
        <taxon>Clostridium</taxon>
    </lineage>
</organism>
<dbReference type="STRING" id="1450648.CLORY_36390"/>
<sequence>MYHVVLISENRILLKKIYEMLEDPSLFRINIVPFSMDAVDAFYDTHADIVILDTSVFLSFENILEQIYQYNWPFHVLLIFHEPSLVYPKKENVYFAHKDTISRELFHEIIANIKEHSFSLKNLNTCITFNWNGKHSVLINPDSYHILVIKTFDENHFLDITSCNNLITKALPFCNLHLIHTSDSIAIFYMNRSQIKKEFNFTLLSSIVFDILGQQTALFYKENISWKKLQPLLAEIVDNIPLLYFLQGESKSFETLQHPASSPALNA</sequence>
<name>A0A1V4IFB6_9CLOT</name>
<accession>A0A1V4IFB6</accession>
<proteinExistence type="predicted"/>
<evidence type="ECO:0000313" key="2">
    <source>
        <dbReference type="Proteomes" id="UP000190080"/>
    </source>
</evidence>
<protein>
    <submittedName>
        <fullName evidence="1">Uncharacterized protein</fullName>
    </submittedName>
</protein>
<comment type="caution">
    <text evidence="1">The sequence shown here is derived from an EMBL/GenBank/DDBJ whole genome shotgun (WGS) entry which is preliminary data.</text>
</comment>
<evidence type="ECO:0000313" key="1">
    <source>
        <dbReference type="EMBL" id="OPJ58345.1"/>
    </source>
</evidence>
<gene>
    <name evidence="1" type="ORF">CLORY_36390</name>
</gene>
<dbReference type="AlphaFoldDB" id="A0A1V4IFB6"/>
<reference evidence="1 2" key="1">
    <citation type="submission" date="2017-03" db="EMBL/GenBank/DDBJ databases">
        <title>Genome sequence of Clostridium oryzae DSM 28571.</title>
        <authorList>
            <person name="Poehlein A."/>
            <person name="Daniel R."/>
        </authorList>
    </citation>
    <scope>NUCLEOTIDE SEQUENCE [LARGE SCALE GENOMIC DNA]</scope>
    <source>
        <strain evidence="1 2">DSM 28571</strain>
    </source>
</reference>
<dbReference type="EMBL" id="MZGV01000058">
    <property type="protein sequence ID" value="OPJ58345.1"/>
    <property type="molecule type" value="Genomic_DNA"/>
</dbReference>
<keyword evidence="2" id="KW-1185">Reference proteome</keyword>
<dbReference type="Proteomes" id="UP000190080">
    <property type="component" value="Unassembled WGS sequence"/>
</dbReference>